<reference evidence="2 3" key="1">
    <citation type="journal article" date="2024" name="G3 (Bethesda)">
        <title>Genome assembly of Hibiscus sabdariffa L. provides insights into metabolisms of medicinal natural products.</title>
        <authorList>
            <person name="Kim T."/>
        </authorList>
    </citation>
    <scope>NUCLEOTIDE SEQUENCE [LARGE SCALE GENOMIC DNA]</scope>
    <source>
        <strain evidence="2">TK-2024</strain>
        <tissue evidence="2">Old leaves</tissue>
    </source>
</reference>
<organism evidence="2 3">
    <name type="scientific">Hibiscus sabdariffa</name>
    <name type="common">roselle</name>
    <dbReference type="NCBI Taxonomy" id="183260"/>
    <lineage>
        <taxon>Eukaryota</taxon>
        <taxon>Viridiplantae</taxon>
        <taxon>Streptophyta</taxon>
        <taxon>Embryophyta</taxon>
        <taxon>Tracheophyta</taxon>
        <taxon>Spermatophyta</taxon>
        <taxon>Magnoliopsida</taxon>
        <taxon>eudicotyledons</taxon>
        <taxon>Gunneridae</taxon>
        <taxon>Pentapetalae</taxon>
        <taxon>rosids</taxon>
        <taxon>malvids</taxon>
        <taxon>Malvales</taxon>
        <taxon>Malvaceae</taxon>
        <taxon>Malvoideae</taxon>
        <taxon>Hibiscus</taxon>
    </lineage>
</organism>
<accession>A0ABR2FM81</accession>
<evidence type="ECO:0000256" key="1">
    <source>
        <dbReference type="SAM" id="MobiDB-lite"/>
    </source>
</evidence>
<name>A0ABR2FM81_9ROSI</name>
<proteinExistence type="predicted"/>
<keyword evidence="3" id="KW-1185">Reference proteome</keyword>
<evidence type="ECO:0000313" key="3">
    <source>
        <dbReference type="Proteomes" id="UP001472677"/>
    </source>
</evidence>
<dbReference type="Proteomes" id="UP001472677">
    <property type="component" value="Unassembled WGS sequence"/>
</dbReference>
<comment type="caution">
    <text evidence="2">The sequence shown here is derived from an EMBL/GenBank/DDBJ whole genome shotgun (WGS) entry which is preliminary data.</text>
</comment>
<gene>
    <name evidence="2" type="ORF">V6N12_072146</name>
</gene>
<dbReference type="EMBL" id="JBBPBM010000006">
    <property type="protein sequence ID" value="KAK8581945.1"/>
    <property type="molecule type" value="Genomic_DNA"/>
</dbReference>
<feature type="region of interest" description="Disordered" evidence="1">
    <location>
        <begin position="1"/>
        <end position="40"/>
    </location>
</feature>
<feature type="compositionally biased region" description="Basic and acidic residues" evidence="1">
    <location>
        <begin position="1"/>
        <end position="19"/>
    </location>
</feature>
<sequence length="84" mass="8989">MTAAKRTETNEGEMERVPEPEVGLGAGASAAMAEPMRPQTAKRTSISEALETPIACCNSLNVDIDIVILSQLALVAPTRFKEFL</sequence>
<protein>
    <submittedName>
        <fullName evidence="2">Uncharacterized protein</fullName>
    </submittedName>
</protein>
<evidence type="ECO:0000313" key="2">
    <source>
        <dbReference type="EMBL" id="KAK8581945.1"/>
    </source>
</evidence>